<dbReference type="InterPro" id="IPR045281">
    <property type="entry name" value="CONSTANS-like"/>
</dbReference>
<dbReference type="OrthoDB" id="153872at2759"/>
<evidence type="ECO:0000313" key="5">
    <source>
        <dbReference type="EMBL" id="KAG5185696.1"/>
    </source>
</evidence>
<dbReference type="GO" id="GO:0005634">
    <property type="term" value="C:nucleus"/>
    <property type="evidence" value="ECO:0007669"/>
    <property type="project" value="UniProtKB-SubCell"/>
</dbReference>
<comment type="caution">
    <text evidence="5">The sequence shown here is derived from an EMBL/GenBank/DDBJ whole genome shotgun (WGS) entry which is preliminary data.</text>
</comment>
<reference evidence="5" key="1">
    <citation type="submission" date="2021-02" db="EMBL/GenBank/DDBJ databases">
        <title>First Annotated Genome of the Yellow-green Alga Tribonema minus.</title>
        <authorList>
            <person name="Mahan K.M."/>
        </authorList>
    </citation>
    <scope>NUCLEOTIDE SEQUENCE</scope>
    <source>
        <strain evidence="5">UTEX B ZZ1240</strain>
    </source>
</reference>
<organism evidence="5 6">
    <name type="scientific">Tribonema minus</name>
    <dbReference type="NCBI Taxonomy" id="303371"/>
    <lineage>
        <taxon>Eukaryota</taxon>
        <taxon>Sar</taxon>
        <taxon>Stramenopiles</taxon>
        <taxon>Ochrophyta</taxon>
        <taxon>PX clade</taxon>
        <taxon>Xanthophyceae</taxon>
        <taxon>Tribonematales</taxon>
        <taxon>Tribonemataceae</taxon>
        <taxon>Tribonema</taxon>
    </lineage>
</organism>
<feature type="compositionally biased region" description="Gly residues" evidence="3">
    <location>
        <begin position="433"/>
        <end position="450"/>
    </location>
</feature>
<dbReference type="AlphaFoldDB" id="A0A836CJE3"/>
<evidence type="ECO:0000256" key="2">
    <source>
        <dbReference type="ARBA" id="ARBA00023242"/>
    </source>
</evidence>
<dbReference type="Proteomes" id="UP000664859">
    <property type="component" value="Unassembled WGS sequence"/>
</dbReference>
<feature type="domain" description="CCT" evidence="4">
    <location>
        <begin position="303"/>
        <end position="345"/>
    </location>
</feature>
<dbReference type="PANTHER" id="PTHR31319">
    <property type="entry name" value="ZINC FINGER PROTEIN CONSTANS-LIKE 4"/>
    <property type="match status" value="1"/>
</dbReference>
<feature type="compositionally biased region" description="Low complexity" evidence="3">
    <location>
        <begin position="403"/>
        <end position="432"/>
    </location>
</feature>
<accession>A0A836CJE3</accession>
<dbReference type="EMBL" id="JAFCMP010000124">
    <property type="protein sequence ID" value="KAG5185696.1"/>
    <property type="molecule type" value="Genomic_DNA"/>
</dbReference>
<keyword evidence="2" id="KW-0539">Nucleus</keyword>
<comment type="subcellular location">
    <subcellularLocation>
        <location evidence="1">Nucleus</location>
    </subcellularLocation>
</comment>
<feature type="region of interest" description="Disordered" evidence="3">
    <location>
        <begin position="391"/>
        <end position="476"/>
    </location>
</feature>
<feature type="compositionally biased region" description="Acidic residues" evidence="3">
    <location>
        <begin position="222"/>
        <end position="231"/>
    </location>
</feature>
<name>A0A836CJE3_9STRA</name>
<feature type="region of interest" description="Disordered" evidence="3">
    <location>
        <begin position="205"/>
        <end position="254"/>
    </location>
</feature>
<evidence type="ECO:0000313" key="6">
    <source>
        <dbReference type="Proteomes" id="UP000664859"/>
    </source>
</evidence>
<dbReference type="Pfam" id="PF06203">
    <property type="entry name" value="CCT"/>
    <property type="match status" value="1"/>
</dbReference>
<feature type="compositionally biased region" description="Low complexity" evidence="3">
    <location>
        <begin position="451"/>
        <end position="476"/>
    </location>
</feature>
<gene>
    <name evidence="5" type="ORF">JKP88DRAFT_262642</name>
</gene>
<evidence type="ECO:0000256" key="3">
    <source>
        <dbReference type="SAM" id="MobiDB-lite"/>
    </source>
</evidence>
<feature type="region of interest" description="Disordered" evidence="3">
    <location>
        <begin position="137"/>
        <end position="169"/>
    </location>
</feature>
<proteinExistence type="predicted"/>
<sequence>MAAVLIKHESAFLHAAAVTIEEPVATGNKRARGLSVGFFEIISDIEPEPLASVDYEEAVDGALEALATPDPIEWRAEHGRGMSFDFFLALGQDADGDAPMLPADDDAAADAAAVTDCTRKRVSKRPRADSISRMLCIPGTDSEAEEHAAAGDDDDGDEAASAVTHDDTASLDELEMIEDLSSEAHAGGGVDGLCFHVPPLRHGSTYSSDGTGSGGDAMLPMDDGDSSDDDYSPLASSHSRHQQHQRALPPPPPPLRVVTRGAAAVPAAQQRHNAALASAVHLELPPPPADGVARVGAYTRAERAARLERFHAKRARRIWRKKIKYDCRKKLADSRPRLKGRFVTAKDLNGPNGAAIAAALAAAAANAAAAAAALPPQPTLTVAAPKRALGAAAAKAPPRRKPAASPRMSKAATAASETSAQETASPSSSDSEGGAGARFGDGGSSGGGGAESASVAAPARMGRGARLAARAARAVA</sequence>
<dbReference type="PANTHER" id="PTHR31319:SF77">
    <property type="entry name" value="ZINC FINGER PROTEIN CONSTANS-LIKE 4"/>
    <property type="match status" value="1"/>
</dbReference>
<keyword evidence="6" id="KW-1185">Reference proteome</keyword>
<protein>
    <recommendedName>
        <fullName evidence="4">CCT domain-containing protein</fullName>
    </recommendedName>
</protein>
<evidence type="ECO:0000256" key="1">
    <source>
        <dbReference type="ARBA" id="ARBA00004123"/>
    </source>
</evidence>
<evidence type="ECO:0000259" key="4">
    <source>
        <dbReference type="PROSITE" id="PS51017"/>
    </source>
</evidence>
<dbReference type="InterPro" id="IPR010402">
    <property type="entry name" value="CCT_domain"/>
</dbReference>
<dbReference type="PROSITE" id="PS51017">
    <property type="entry name" value="CCT"/>
    <property type="match status" value="1"/>
</dbReference>